<dbReference type="Pfam" id="PF00892">
    <property type="entry name" value="EamA"/>
    <property type="match status" value="2"/>
</dbReference>
<feature type="transmembrane region" description="Helical" evidence="7">
    <location>
        <begin position="213"/>
        <end position="232"/>
    </location>
</feature>
<organism evidence="9 10">
    <name type="scientific">Seinonella peptonophila</name>
    <dbReference type="NCBI Taxonomy" id="112248"/>
    <lineage>
        <taxon>Bacteria</taxon>
        <taxon>Bacillati</taxon>
        <taxon>Bacillota</taxon>
        <taxon>Bacilli</taxon>
        <taxon>Bacillales</taxon>
        <taxon>Thermoactinomycetaceae</taxon>
        <taxon>Seinonella</taxon>
    </lineage>
</organism>
<dbReference type="SUPFAM" id="SSF103481">
    <property type="entry name" value="Multidrug resistance efflux transporter EmrE"/>
    <property type="match status" value="2"/>
</dbReference>
<keyword evidence="4 7" id="KW-0812">Transmembrane</keyword>
<keyword evidence="6 7" id="KW-0472">Membrane</keyword>
<name>A0A1M4ST52_9BACL</name>
<dbReference type="PANTHER" id="PTHR42920:SF5">
    <property type="entry name" value="EAMA DOMAIN-CONTAINING PROTEIN"/>
    <property type="match status" value="1"/>
</dbReference>
<protein>
    <submittedName>
        <fullName evidence="9">EamA-like transporter family protein</fullName>
    </submittedName>
</protein>
<reference evidence="9 10" key="1">
    <citation type="submission" date="2016-11" db="EMBL/GenBank/DDBJ databases">
        <authorList>
            <person name="Jaros S."/>
            <person name="Januszkiewicz K."/>
            <person name="Wedrychowicz H."/>
        </authorList>
    </citation>
    <scope>NUCLEOTIDE SEQUENCE [LARGE SCALE GENOMIC DNA]</scope>
    <source>
        <strain evidence="9 10">DSM 44666</strain>
    </source>
</reference>
<dbReference type="AlphaFoldDB" id="A0A1M4ST52"/>
<keyword evidence="3" id="KW-1003">Cell membrane</keyword>
<comment type="similarity">
    <text evidence="2">Belongs to the EamA transporter family.</text>
</comment>
<feature type="transmembrane region" description="Helical" evidence="7">
    <location>
        <begin position="149"/>
        <end position="165"/>
    </location>
</feature>
<dbReference type="GO" id="GO:0005886">
    <property type="term" value="C:plasma membrane"/>
    <property type="evidence" value="ECO:0007669"/>
    <property type="project" value="UniProtKB-SubCell"/>
</dbReference>
<evidence type="ECO:0000313" key="10">
    <source>
        <dbReference type="Proteomes" id="UP000184476"/>
    </source>
</evidence>
<dbReference type="RefSeq" id="WP_073150353.1">
    <property type="nucleotide sequence ID" value="NZ_FQVL01000001.1"/>
</dbReference>
<evidence type="ECO:0000256" key="6">
    <source>
        <dbReference type="ARBA" id="ARBA00023136"/>
    </source>
</evidence>
<feature type="transmembrane region" description="Helical" evidence="7">
    <location>
        <begin position="172"/>
        <end position="193"/>
    </location>
</feature>
<dbReference type="OrthoDB" id="9804865at2"/>
<evidence type="ECO:0000313" key="9">
    <source>
        <dbReference type="EMBL" id="SHE35423.1"/>
    </source>
</evidence>
<dbReference type="InterPro" id="IPR051258">
    <property type="entry name" value="Diverse_Substrate_Transporter"/>
</dbReference>
<accession>A0A1M4ST52</accession>
<evidence type="ECO:0000259" key="8">
    <source>
        <dbReference type="Pfam" id="PF00892"/>
    </source>
</evidence>
<evidence type="ECO:0000256" key="5">
    <source>
        <dbReference type="ARBA" id="ARBA00022989"/>
    </source>
</evidence>
<sequence>MTKRKAELCLLLLALIWGSTFVLMEDAIKSVPPFAFLTIRFAIASVCLIFIVIFIRRTPIMCKSIWLLGFVLGGLLALGFALQILSLLSTTSGNSAFFNSAVVVIVPVFSFLLLSTPLTTRLIFSLAIVMFGLYLLSGSQLGSMNHGDFLAFLGAFPFAVHIVCIKKWGTTLPVFSLVAIQMIFATFFCGLATLLWEPWQKVLAPNVISQPSVWIAITICSLLATIGAYLMLAYLQRYTTPNRAALILTTEPVFAAGIDYMWNQVTITDWRLLGCFLIIVGIIWGQQEKKMGNLNSASSA</sequence>
<dbReference type="InterPro" id="IPR037185">
    <property type="entry name" value="EmrE-like"/>
</dbReference>
<comment type="subcellular location">
    <subcellularLocation>
        <location evidence="1">Cell membrane</location>
        <topology evidence="1">Multi-pass membrane protein</topology>
    </subcellularLocation>
</comment>
<dbReference type="PANTHER" id="PTHR42920">
    <property type="entry name" value="OS03G0707200 PROTEIN-RELATED"/>
    <property type="match status" value="1"/>
</dbReference>
<dbReference type="STRING" id="112248.SAMN05444392_101128"/>
<feature type="transmembrane region" description="Helical" evidence="7">
    <location>
        <begin position="122"/>
        <end position="143"/>
    </location>
</feature>
<evidence type="ECO:0000256" key="4">
    <source>
        <dbReference type="ARBA" id="ARBA00022692"/>
    </source>
</evidence>
<evidence type="ECO:0000256" key="1">
    <source>
        <dbReference type="ARBA" id="ARBA00004651"/>
    </source>
</evidence>
<dbReference type="EMBL" id="FQVL01000001">
    <property type="protein sequence ID" value="SHE35423.1"/>
    <property type="molecule type" value="Genomic_DNA"/>
</dbReference>
<evidence type="ECO:0000256" key="2">
    <source>
        <dbReference type="ARBA" id="ARBA00007362"/>
    </source>
</evidence>
<feature type="domain" description="EamA" evidence="8">
    <location>
        <begin position="5"/>
        <end position="137"/>
    </location>
</feature>
<feature type="transmembrane region" description="Helical" evidence="7">
    <location>
        <begin position="268"/>
        <end position="285"/>
    </location>
</feature>
<feature type="transmembrane region" description="Helical" evidence="7">
    <location>
        <begin position="96"/>
        <end position="115"/>
    </location>
</feature>
<proteinExistence type="inferred from homology"/>
<feature type="transmembrane region" description="Helical" evidence="7">
    <location>
        <begin position="34"/>
        <end position="55"/>
    </location>
</feature>
<feature type="domain" description="EamA" evidence="8">
    <location>
        <begin position="147"/>
        <end position="283"/>
    </location>
</feature>
<evidence type="ECO:0000256" key="7">
    <source>
        <dbReference type="SAM" id="Phobius"/>
    </source>
</evidence>
<feature type="transmembrane region" description="Helical" evidence="7">
    <location>
        <begin position="67"/>
        <end position="90"/>
    </location>
</feature>
<dbReference type="InterPro" id="IPR000620">
    <property type="entry name" value="EamA_dom"/>
</dbReference>
<keyword evidence="5 7" id="KW-1133">Transmembrane helix</keyword>
<gene>
    <name evidence="9" type="ORF">SAMN05444392_101128</name>
</gene>
<evidence type="ECO:0000256" key="3">
    <source>
        <dbReference type="ARBA" id="ARBA00022475"/>
    </source>
</evidence>
<dbReference type="Proteomes" id="UP000184476">
    <property type="component" value="Unassembled WGS sequence"/>
</dbReference>
<keyword evidence="10" id="KW-1185">Reference proteome</keyword>